<organism evidence="1 2">
    <name type="scientific">Lentinula aciculospora</name>
    <dbReference type="NCBI Taxonomy" id="153920"/>
    <lineage>
        <taxon>Eukaryota</taxon>
        <taxon>Fungi</taxon>
        <taxon>Dikarya</taxon>
        <taxon>Basidiomycota</taxon>
        <taxon>Agaricomycotina</taxon>
        <taxon>Agaricomycetes</taxon>
        <taxon>Agaricomycetidae</taxon>
        <taxon>Agaricales</taxon>
        <taxon>Marasmiineae</taxon>
        <taxon>Omphalotaceae</taxon>
        <taxon>Lentinula</taxon>
    </lineage>
</organism>
<sequence>MLPSQFEVSPTSAGWLGPFTKFPDKEKMVSTLKEIGPLPSDIRTNWGAIDWVIGQLVEKRLLYTDGADGALEKVPPNWMDIYNYYKRPDGSKVQIILTKTSKLSFLMVIVGQFGAFQLANDKVTWRQVNSKQHMETFELDFSEAGTATLGLQVEFSDDLNWLEIYGKIMDISFSGNPQMLSFWERQWNFIEQVLKILCEGVVLVDPAGRLCIGEEMYKRMLKKLQDAVKVV</sequence>
<accession>A0A9W9A923</accession>
<gene>
    <name evidence="1" type="ORF">J3R30DRAFT_325765</name>
</gene>
<comment type="caution">
    <text evidence="1">The sequence shown here is derived from an EMBL/GenBank/DDBJ whole genome shotgun (WGS) entry which is preliminary data.</text>
</comment>
<evidence type="ECO:0000313" key="2">
    <source>
        <dbReference type="Proteomes" id="UP001150266"/>
    </source>
</evidence>
<dbReference type="EMBL" id="JAOTPV010000011">
    <property type="protein sequence ID" value="KAJ4476721.1"/>
    <property type="molecule type" value="Genomic_DNA"/>
</dbReference>
<evidence type="ECO:0000313" key="1">
    <source>
        <dbReference type="EMBL" id="KAJ4476721.1"/>
    </source>
</evidence>
<reference evidence="1" key="1">
    <citation type="submission" date="2022-08" db="EMBL/GenBank/DDBJ databases">
        <title>A Global Phylogenomic Analysis of the Shiitake Genus Lentinula.</title>
        <authorList>
            <consortium name="DOE Joint Genome Institute"/>
            <person name="Sierra-Patev S."/>
            <person name="Min B."/>
            <person name="Naranjo-Ortiz M."/>
            <person name="Looney B."/>
            <person name="Konkel Z."/>
            <person name="Slot J.C."/>
            <person name="Sakamoto Y."/>
            <person name="Steenwyk J.L."/>
            <person name="Rokas A."/>
            <person name="Carro J."/>
            <person name="Camarero S."/>
            <person name="Ferreira P."/>
            <person name="Molpeceres G."/>
            <person name="Ruiz-Duenas F.J."/>
            <person name="Serrano A."/>
            <person name="Henrissat B."/>
            <person name="Drula E."/>
            <person name="Hughes K.W."/>
            <person name="Mata J.L."/>
            <person name="Ishikawa N.K."/>
            <person name="Vargas-Isla R."/>
            <person name="Ushijima S."/>
            <person name="Smith C.A."/>
            <person name="Ahrendt S."/>
            <person name="Andreopoulos W."/>
            <person name="He G."/>
            <person name="Labutti K."/>
            <person name="Lipzen A."/>
            <person name="Ng V."/>
            <person name="Riley R."/>
            <person name="Sandor L."/>
            <person name="Barry K."/>
            <person name="Martinez A.T."/>
            <person name="Xiao Y."/>
            <person name="Gibbons J.G."/>
            <person name="Terashima K."/>
            <person name="Grigoriev I.V."/>
            <person name="Hibbett D.S."/>
        </authorList>
    </citation>
    <scope>NUCLEOTIDE SEQUENCE</scope>
    <source>
        <strain evidence="1">JLM2183</strain>
    </source>
</reference>
<dbReference type="AlphaFoldDB" id="A0A9W9A923"/>
<proteinExistence type="predicted"/>
<keyword evidence="2" id="KW-1185">Reference proteome</keyword>
<name>A0A9W9A923_9AGAR</name>
<protein>
    <submittedName>
        <fullName evidence="1">Uncharacterized protein</fullName>
    </submittedName>
</protein>
<dbReference type="Proteomes" id="UP001150266">
    <property type="component" value="Unassembled WGS sequence"/>
</dbReference>